<keyword evidence="2" id="KW-0812">Transmembrane</keyword>
<dbReference type="EC" id="2.4.2.-" evidence="1"/>
<dbReference type="Proteomes" id="UP001642464">
    <property type="component" value="Unassembled WGS sequence"/>
</dbReference>
<dbReference type="PANTHER" id="PTHR45740">
    <property type="entry name" value="POLY [ADP-RIBOSE] POLYMERASE"/>
    <property type="match status" value="1"/>
</dbReference>
<dbReference type="InterPro" id="IPR051712">
    <property type="entry name" value="ARTD-AVP"/>
</dbReference>
<keyword evidence="1" id="KW-0808">Transferase</keyword>
<keyword evidence="2" id="KW-1133">Transmembrane helix</keyword>
<proteinExistence type="predicted"/>
<dbReference type="EMBL" id="CAXAMM010016391">
    <property type="protein sequence ID" value="CAK9038753.1"/>
    <property type="molecule type" value="Genomic_DNA"/>
</dbReference>
<reference evidence="4 5" key="1">
    <citation type="submission" date="2024-02" db="EMBL/GenBank/DDBJ databases">
        <authorList>
            <person name="Chen Y."/>
            <person name="Shah S."/>
            <person name="Dougan E. K."/>
            <person name="Thang M."/>
            <person name="Chan C."/>
        </authorList>
    </citation>
    <scope>NUCLEOTIDE SEQUENCE [LARGE SCALE GENOMIC DNA]</scope>
</reference>
<dbReference type="InterPro" id="IPR012317">
    <property type="entry name" value="Poly(ADP-ribose)pol_cat_dom"/>
</dbReference>
<sequence length="612" mass="69433">MREPLDSADLVACTIFACAGLLALCVWRYWFYFRQLLHFCTGKKLAKKYDAIPEYWENAGKSLNDAFDRSSPDYFDDIYPVPLQNREVLQQFLNETSSNEEIHFQLVRAVRVEHSRLWSEYQSLAQEVGRRRKCGFKGHGAPTTNQALTSVESWGGWYGGFVHELNEDICEAYLFHGTEPHSALKIVEGGFQVKHASRAGKRFGIGGYFSEDPAVADKYAGEGEGLYKGCYAMLLCRVILGEQLHTKMFRREDSAAEAARSGYDSILAEPHGTLHREFVVLNGKQIYPEYALVYERQGVDFGMCPSPVNRYWADENAVVEAGFLPAYWFHAGQQGQQAATFHETHPDPQMKVVLDELLSKTWLLDLVFRQPSPESPPSPLRTARSPCVDITMSLRCLKVVRVEDSEMWCHYRAAQQAVASRGSLQQIDVHSVEALPEREHRRLKDELNEVYLFYGSSPQNVMYIAHHGFPVTMSGDILGLEFGEGAYLHEDASEADKRSSDDKNGYYKGYFAMLLCRVTLGAVQVLQAQDTQAHFRVGPDKSFDSTVGTYGDPVSGMGFVRRVFVITDRSQIYPEYAIIYERNTQRKRKSKCSEQRTLPSDRVEGERILLLS</sequence>
<protein>
    <recommendedName>
        <fullName evidence="1">Poly [ADP-ribose] polymerase</fullName>
        <shortName evidence="1">PARP</shortName>
        <ecNumber evidence="1">2.4.2.-</ecNumber>
    </recommendedName>
</protein>
<evidence type="ECO:0000313" key="5">
    <source>
        <dbReference type="Proteomes" id="UP001642464"/>
    </source>
</evidence>
<dbReference type="SUPFAM" id="SSF56399">
    <property type="entry name" value="ADP-ribosylation"/>
    <property type="match status" value="2"/>
</dbReference>
<keyword evidence="2" id="KW-0472">Membrane</keyword>
<keyword evidence="1" id="KW-0328">Glycosyltransferase</keyword>
<comment type="caution">
    <text evidence="4">The sequence shown here is derived from an EMBL/GenBank/DDBJ whole genome shotgun (WGS) entry which is preliminary data.</text>
</comment>
<gene>
    <name evidence="4" type="ORF">SCF082_LOCUS22754</name>
</gene>
<feature type="transmembrane region" description="Helical" evidence="2">
    <location>
        <begin position="7"/>
        <end position="30"/>
    </location>
</feature>
<dbReference type="Gene3D" id="3.90.228.10">
    <property type="match status" value="2"/>
</dbReference>
<dbReference type="PROSITE" id="PS51059">
    <property type="entry name" value="PARP_CATALYTIC"/>
    <property type="match status" value="1"/>
</dbReference>
<evidence type="ECO:0000256" key="2">
    <source>
        <dbReference type="SAM" id="Phobius"/>
    </source>
</evidence>
<evidence type="ECO:0000313" key="4">
    <source>
        <dbReference type="EMBL" id="CAK9038753.1"/>
    </source>
</evidence>
<organism evidence="4 5">
    <name type="scientific">Durusdinium trenchii</name>
    <dbReference type="NCBI Taxonomy" id="1381693"/>
    <lineage>
        <taxon>Eukaryota</taxon>
        <taxon>Sar</taxon>
        <taxon>Alveolata</taxon>
        <taxon>Dinophyceae</taxon>
        <taxon>Suessiales</taxon>
        <taxon>Symbiodiniaceae</taxon>
        <taxon>Durusdinium</taxon>
    </lineage>
</organism>
<accession>A0ABP0LIG6</accession>
<dbReference type="PANTHER" id="PTHR45740:SF2">
    <property type="entry name" value="POLY [ADP-RIBOSE] POLYMERASE"/>
    <property type="match status" value="1"/>
</dbReference>
<evidence type="ECO:0000256" key="1">
    <source>
        <dbReference type="RuleBase" id="RU362114"/>
    </source>
</evidence>
<dbReference type="Pfam" id="PF00644">
    <property type="entry name" value="PARP"/>
    <property type="match status" value="2"/>
</dbReference>
<keyword evidence="1" id="KW-0520">NAD</keyword>
<keyword evidence="5" id="KW-1185">Reference proteome</keyword>
<name>A0ABP0LIG6_9DINO</name>
<evidence type="ECO:0000259" key="3">
    <source>
        <dbReference type="PROSITE" id="PS51059"/>
    </source>
</evidence>
<feature type="domain" description="PARP catalytic" evidence="3">
    <location>
        <begin position="385"/>
        <end position="589"/>
    </location>
</feature>